<dbReference type="Proteomes" id="UP000608513">
    <property type="component" value="Unassembled WGS sequence"/>
</dbReference>
<dbReference type="AlphaFoldDB" id="A0A923SGW2"/>
<evidence type="ECO:0000259" key="2">
    <source>
        <dbReference type="PROSITE" id="PS50924"/>
    </source>
</evidence>
<feature type="transmembrane region" description="Helical" evidence="1">
    <location>
        <begin position="218"/>
        <end position="241"/>
    </location>
</feature>
<keyword evidence="1" id="KW-0472">Membrane</keyword>
<feature type="transmembrane region" description="Helical" evidence="1">
    <location>
        <begin position="12"/>
        <end position="34"/>
    </location>
</feature>
<keyword evidence="3" id="KW-0418">Kinase</keyword>
<dbReference type="PROSITE" id="PS50924">
    <property type="entry name" value="MHYT"/>
    <property type="match status" value="1"/>
</dbReference>
<dbReference type="GO" id="GO:0016301">
    <property type="term" value="F:kinase activity"/>
    <property type="evidence" value="ECO:0007669"/>
    <property type="project" value="UniProtKB-KW"/>
</dbReference>
<dbReference type="EMBL" id="JACORT010000010">
    <property type="protein sequence ID" value="MBC5785307.1"/>
    <property type="molecule type" value="Genomic_DNA"/>
</dbReference>
<dbReference type="InterPro" id="IPR005330">
    <property type="entry name" value="MHYT_dom"/>
</dbReference>
<evidence type="ECO:0000256" key="1">
    <source>
        <dbReference type="PROSITE-ProRule" id="PRU00244"/>
    </source>
</evidence>
<dbReference type="GO" id="GO:0016020">
    <property type="term" value="C:membrane"/>
    <property type="evidence" value="ECO:0007669"/>
    <property type="project" value="UniProtKB-UniRule"/>
</dbReference>
<keyword evidence="4" id="KW-1185">Reference proteome</keyword>
<dbReference type="PANTHER" id="PTHR35152:SF1">
    <property type="entry name" value="DOMAIN SIGNALLING PROTEIN, PUTATIVE (AFU_ORTHOLOGUE AFUA_5G11310)-RELATED"/>
    <property type="match status" value="1"/>
</dbReference>
<dbReference type="Pfam" id="PF03707">
    <property type="entry name" value="MHYT"/>
    <property type="match status" value="2"/>
</dbReference>
<accession>A0A923SGW2</accession>
<dbReference type="RefSeq" id="WP_187078061.1">
    <property type="nucleotide sequence ID" value="NZ_JACORT010000010.1"/>
</dbReference>
<keyword evidence="3" id="KW-0808">Transferase</keyword>
<organism evidence="3 4">
    <name type="scientific">Ramlibacter cellulosilyticus</name>
    <dbReference type="NCBI Taxonomy" id="2764187"/>
    <lineage>
        <taxon>Bacteria</taxon>
        <taxon>Pseudomonadati</taxon>
        <taxon>Pseudomonadota</taxon>
        <taxon>Betaproteobacteria</taxon>
        <taxon>Burkholderiales</taxon>
        <taxon>Comamonadaceae</taxon>
        <taxon>Ramlibacter</taxon>
    </lineage>
</organism>
<feature type="transmembrane region" description="Helical" evidence="1">
    <location>
        <begin position="77"/>
        <end position="100"/>
    </location>
</feature>
<keyword evidence="1" id="KW-0812">Transmembrane</keyword>
<reference evidence="3" key="1">
    <citation type="submission" date="2020-08" db="EMBL/GenBank/DDBJ databases">
        <title>Ramlibacter sp. USB13 16S ribosomal RNA gene genome sequencing and assembly.</title>
        <authorList>
            <person name="Kang M."/>
        </authorList>
    </citation>
    <scope>NUCLEOTIDE SEQUENCE</scope>
    <source>
        <strain evidence="3">USB13</strain>
    </source>
</reference>
<evidence type="ECO:0000313" key="3">
    <source>
        <dbReference type="EMBL" id="MBC5785307.1"/>
    </source>
</evidence>
<gene>
    <name evidence="3" type="ORF">H8N03_20335</name>
</gene>
<proteinExistence type="predicted"/>
<sequence>MNPSLLPTTFDTGFVALSFLISAVGAFVALTAAGRIAAAHERINRINLLAAGLALGGIGIWSMHFIGMLALRIPLGIAYAVVETVVSLVIAVAATAYALFTVARHPGSVRHVLAGGAVLGLAVCAMHYLGMYGMRFGGHFEWNGALVAASVGIAWVAATAALAIMSVVRNVPARVAASLVMATAVCAMHYTGMAAAGFVCTVPNPLAMPGGTGVVSSFDLPVLVTIVALGSAFVISVDQFFQRVNGARTLRTARAMR</sequence>
<evidence type="ECO:0000313" key="4">
    <source>
        <dbReference type="Proteomes" id="UP000608513"/>
    </source>
</evidence>
<feature type="transmembrane region" description="Helical" evidence="1">
    <location>
        <begin position="112"/>
        <end position="130"/>
    </location>
</feature>
<protein>
    <submittedName>
        <fullName evidence="3">Histidine kinase</fullName>
    </submittedName>
</protein>
<feature type="transmembrane region" description="Helical" evidence="1">
    <location>
        <begin position="175"/>
        <end position="198"/>
    </location>
</feature>
<dbReference type="PANTHER" id="PTHR35152">
    <property type="entry name" value="DOMAIN SIGNALLING PROTEIN, PUTATIVE (AFU_ORTHOLOGUE AFUA_5G11310)-RELATED"/>
    <property type="match status" value="1"/>
</dbReference>
<feature type="transmembrane region" description="Helical" evidence="1">
    <location>
        <begin position="46"/>
        <end position="71"/>
    </location>
</feature>
<comment type="caution">
    <text evidence="3">The sequence shown here is derived from an EMBL/GenBank/DDBJ whole genome shotgun (WGS) entry which is preliminary data.</text>
</comment>
<name>A0A923SGW2_9BURK</name>
<keyword evidence="1" id="KW-1133">Transmembrane helix</keyword>
<feature type="transmembrane region" description="Helical" evidence="1">
    <location>
        <begin position="142"/>
        <end position="168"/>
    </location>
</feature>
<feature type="domain" description="MHYT" evidence="2">
    <location>
        <begin position="10"/>
        <end position="199"/>
    </location>
</feature>